<accession>A0A6J5QZ75</accession>
<evidence type="ECO:0000256" key="1">
    <source>
        <dbReference type="SAM" id="MobiDB-lite"/>
    </source>
</evidence>
<dbReference type="EMBL" id="LR797147">
    <property type="protein sequence ID" value="CAB4189960.1"/>
    <property type="molecule type" value="Genomic_DNA"/>
</dbReference>
<evidence type="ECO:0000313" key="2">
    <source>
        <dbReference type="EMBL" id="CAB4189960.1"/>
    </source>
</evidence>
<organism evidence="2">
    <name type="scientific">uncultured Caudovirales phage</name>
    <dbReference type="NCBI Taxonomy" id="2100421"/>
    <lineage>
        <taxon>Viruses</taxon>
        <taxon>Duplodnaviria</taxon>
        <taxon>Heunggongvirae</taxon>
        <taxon>Uroviricota</taxon>
        <taxon>Caudoviricetes</taxon>
        <taxon>Peduoviridae</taxon>
        <taxon>Maltschvirus</taxon>
        <taxon>Maltschvirus maltsch</taxon>
    </lineage>
</organism>
<sequence length="355" mass="36488">MGKSAPQTSTVKQESSPEMKPYLFGDKGVMTEAQRLYGQGMNLPDYQVAGLSPEHMQAAGLAHSGIGGYLPALTAGSNAMGSGIAGATGAMNLVPGALANAQPYQTGSAATGMGATQGYDPSSYQNFMNPYMEDVVRQSENDIARQGGMQAQGLRSQAVGAGAFGGSRQGVEQRELGRNIAEQQAKTSSALRASGYQSAQDMAQKAFEAQQLRQGDYAKLLGNLGTSYGQLGLQGAQTAGGLAGILGNLGTSMGNLGQLGQSMNIRDIGTLMDVGSMFQTQNQAGLDANRLNQMQDVMSPWQNLGQYAGIVQGIPMLPLGSSTSSSPGPSAASQIAGLGMGLGGMYQSGMFGTNP</sequence>
<feature type="compositionally biased region" description="Polar residues" evidence="1">
    <location>
        <begin position="1"/>
        <end position="16"/>
    </location>
</feature>
<protein>
    <submittedName>
        <fullName evidence="2">Uncharacterized protein</fullName>
    </submittedName>
</protein>
<feature type="region of interest" description="Disordered" evidence="1">
    <location>
        <begin position="1"/>
        <end position="23"/>
    </location>
</feature>
<gene>
    <name evidence="2" type="ORF">UFOVP1202_18</name>
</gene>
<proteinExistence type="predicted"/>
<reference evidence="2" key="1">
    <citation type="submission" date="2020-05" db="EMBL/GenBank/DDBJ databases">
        <authorList>
            <person name="Chiriac C."/>
            <person name="Salcher M."/>
            <person name="Ghai R."/>
            <person name="Kavagutti S V."/>
        </authorList>
    </citation>
    <scope>NUCLEOTIDE SEQUENCE</scope>
</reference>
<name>A0A6J5QZ75_9CAUD</name>